<evidence type="ECO:0000256" key="1">
    <source>
        <dbReference type="ARBA" id="ARBA00006964"/>
    </source>
</evidence>
<organism evidence="4 5">
    <name type="scientific">Rudanella paleaurantiibacter</name>
    <dbReference type="NCBI Taxonomy" id="2614655"/>
    <lineage>
        <taxon>Bacteria</taxon>
        <taxon>Pseudomonadati</taxon>
        <taxon>Bacteroidota</taxon>
        <taxon>Cytophagia</taxon>
        <taxon>Cytophagales</taxon>
        <taxon>Cytophagaceae</taxon>
        <taxon>Rudanella</taxon>
    </lineage>
</organism>
<comment type="similarity">
    <text evidence="1">Belongs to the GTP cyclohydrolase I type 2/NIF3 family.</text>
</comment>
<comment type="caution">
    <text evidence="4">The sequence shown here is derived from an EMBL/GenBank/DDBJ whole genome shotgun (WGS) entry which is preliminary data.</text>
</comment>
<dbReference type="SUPFAM" id="SSF102705">
    <property type="entry name" value="NIF3 (NGG1p interacting factor 3)-like"/>
    <property type="match status" value="1"/>
</dbReference>
<name>A0A7J5U191_9BACT</name>
<dbReference type="InterPro" id="IPR002678">
    <property type="entry name" value="DUF34/NIF3"/>
</dbReference>
<reference evidence="4 5" key="1">
    <citation type="submission" date="2019-10" db="EMBL/GenBank/DDBJ databases">
        <title>Rudanella paleaurantiibacter sp. nov., isolated from sludge.</title>
        <authorList>
            <person name="Xu S.Q."/>
        </authorList>
    </citation>
    <scope>NUCLEOTIDE SEQUENCE [LARGE SCALE GENOMIC DNA]</scope>
    <source>
        <strain evidence="4 5">HX-22-17</strain>
    </source>
</reference>
<evidence type="ECO:0008006" key="6">
    <source>
        <dbReference type="Google" id="ProtNLM"/>
    </source>
</evidence>
<dbReference type="Pfam" id="PF01784">
    <property type="entry name" value="DUF34_NIF3"/>
    <property type="match status" value="1"/>
</dbReference>
<dbReference type="PANTHER" id="PTHR13799">
    <property type="entry name" value="NGG1 INTERACTING FACTOR 3"/>
    <property type="match status" value="1"/>
</dbReference>
<evidence type="ECO:0000313" key="4">
    <source>
        <dbReference type="EMBL" id="KAB7731415.1"/>
    </source>
</evidence>
<dbReference type="GO" id="GO:0046872">
    <property type="term" value="F:metal ion binding"/>
    <property type="evidence" value="ECO:0007669"/>
    <property type="project" value="UniProtKB-KW"/>
</dbReference>
<sequence length="242" mass="26296">MLSLEGLAAWMAELLRTERYTPDEKGGVFRASERPVERLGLALEPVAEIGEWVSQHKLDAVWLHRPWQLPVDALPPDVGVLAHHLPFDETFTMGYNVALAEALALGPLEEIGYKQAIDPGGSELPRRAIGMIADFREPRLLGDVAGQIQTCFGGWDDWVGNPEKRVSRVAVVGAMTPALVQESADRGATLYLTGQYRKAAEATVRASGIGVLAVGHHRSEQWGLRAMADVLASQLTVEVSLA</sequence>
<dbReference type="EMBL" id="WELI01000003">
    <property type="protein sequence ID" value="KAB7731415.1"/>
    <property type="molecule type" value="Genomic_DNA"/>
</dbReference>
<accession>A0A7J5U191</accession>
<dbReference type="Proteomes" id="UP000488299">
    <property type="component" value="Unassembled WGS sequence"/>
</dbReference>
<feature type="binding site" evidence="3">
    <location>
        <position position="88"/>
    </location>
    <ligand>
        <name>a divalent metal cation</name>
        <dbReference type="ChEBI" id="CHEBI:60240"/>
        <label>1</label>
    </ligand>
</feature>
<dbReference type="AlphaFoldDB" id="A0A7J5U191"/>
<dbReference type="RefSeq" id="WP_152124385.1">
    <property type="nucleotide sequence ID" value="NZ_WELI01000003.1"/>
</dbReference>
<keyword evidence="2 3" id="KW-0479">Metal-binding</keyword>
<gene>
    <name evidence="4" type="ORF">F5984_11530</name>
</gene>
<feature type="binding site" evidence="3">
    <location>
        <position position="220"/>
    </location>
    <ligand>
        <name>a divalent metal cation</name>
        <dbReference type="ChEBI" id="CHEBI:60240"/>
        <label>1</label>
    </ligand>
</feature>
<dbReference type="Gene3D" id="3.40.1390.30">
    <property type="entry name" value="NIF3 (NGG1p interacting factor 3)-like"/>
    <property type="match status" value="1"/>
</dbReference>
<proteinExistence type="inferred from homology"/>
<evidence type="ECO:0000256" key="2">
    <source>
        <dbReference type="ARBA" id="ARBA00022723"/>
    </source>
</evidence>
<protein>
    <recommendedName>
        <fullName evidence="6">Nif3-like dinuclear metal center hexameric protein</fullName>
    </recommendedName>
</protein>
<keyword evidence="5" id="KW-1185">Reference proteome</keyword>
<evidence type="ECO:0000313" key="5">
    <source>
        <dbReference type="Proteomes" id="UP000488299"/>
    </source>
</evidence>
<evidence type="ECO:0000256" key="3">
    <source>
        <dbReference type="PIRSR" id="PIRSR602678-1"/>
    </source>
</evidence>
<feature type="binding site" evidence="3">
    <location>
        <position position="216"/>
    </location>
    <ligand>
        <name>a divalent metal cation</name>
        <dbReference type="ChEBI" id="CHEBI:60240"/>
        <label>1</label>
    </ligand>
</feature>
<dbReference type="GO" id="GO:0005737">
    <property type="term" value="C:cytoplasm"/>
    <property type="evidence" value="ECO:0007669"/>
    <property type="project" value="TreeGrafter"/>
</dbReference>
<dbReference type="InterPro" id="IPR036069">
    <property type="entry name" value="DUF34/NIF3_sf"/>
</dbReference>
<dbReference type="PANTHER" id="PTHR13799:SF14">
    <property type="entry name" value="GTP CYCLOHYDROLASE 1 TYPE 2 HOMOLOG"/>
    <property type="match status" value="1"/>
</dbReference>